<gene>
    <name evidence="2" type="ORF">E2C01_092812</name>
</gene>
<accession>A0A5B7JYQ7</accession>
<evidence type="ECO:0000313" key="2">
    <source>
        <dbReference type="EMBL" id="MPC97494.1"/>
    </source>
</evidence>
<feature type="region of interest" description="Disordered" evidence="1">
    <location>
        <begin position="1"/>
        <end position="92"/>
    </location>
</feature>
<keyword evidence="3" id="KW-1185">Reference proteome</keyword>
<dbReference type="AlphaFoldDB" id="A0A5B7JYQ7"/>
<organism evidence="2 3">
    <name type="scientific">Portunus trituberculatus</name>
    <name type="common">Swimming crab</name>
    <name type="synonym">Neptunus trituberculatus</name>
    <dbReference type="NCBI Taxonomy" id="210409"/>
    <lineage>
        <taxon>Eukaryota</taxon>
        <taxon>Metazoa</taxon>
        <taxon>Ecdysozoa</taxon>
        <taxon>Arthropoda</taxon>
        <taxon>Crustacea</taxon>
        <taxon>Multicrustacea</taxon>
        <taxon>Malacostraca</taxon>
        <taxon>Eumalacostraca</taxon>
        <taxon>Eucarida</taxon>
        <taxon>Decapoda</taxon>
        <taxon>Pleocyemata</taxon>
        <taxon>Brachyura</taxon>
        <taxon>Eubrachyura</taxon>
        <taxon>Portunoidea</taxon>
        <taxon>Portunidae</taxon>
        <taxon>Portuninae</taxon>
        <taxon>Portunus</taxon>
    </lineage>
</organism>
<name>A0A5B7JYQ7_PORTR</name>
<reference evidence="2 3" key="1">
    <citation type="submission" date="2019-05" db="EMBL/GenBank/DDBJ databases">
        <title>Another draft genome of Portunus trituberculatus and its Hox gene families provides insights of decapod evolution.</title>
        <authorList>
            <person name="Jeong J.-H."/>
            <person name="Song I."/>
            <person name="Kim S."/>
            <person name="Choi T."/>
            <person name="Kim D."/>
            <person name="Ryu S."/>
            <person name="Kim W."/>
        </authorList>
    </citation>
    <scope>NUCLEOTIDE SEQUENCE [LARGE SCALE GENOMIC DNA]</scope>
    <source>
        <tissue evidence="2">Muscle</tissue>
    </source>
</reference>
<proteinExistence type="predicted"/>
<protein>
    <submittedName>
        <fullName evidence="2">Uncharacterized protein</fullName>
    </submittedName>
</protein>
<dbReference type="Proteomes" id="UP000324222">
    <property type="component" value="Unassembled WGS sequence"/>
</dbReference>
<dbReference type="EMBL" id="VSRR010110254">
    <property type="protein sequence ID" value="MPC97494.1"/>
    <property type="molecule type" value="Genomic_DNA"/>
</dbReference>
<comment type="caution">
    <text evidence="2">The sequence shown here is derived from an EMBL/GenBank/DDBJ whole genome shotgun (WGS) entry which is preliminary data.</text>
</comment>
<evidence type="ECO:0000256" key="1">
    <source>
        <dbReference type="SAM" id="MobiDB-lite"/>
    </source>
</evidence>
<sequence>MIDTSTIRHPPPTTPSTSTSTAIKSHYVRERMTLRGARGSGSQGHVTQRRHPSPAQHSLRHSPSLRSLKETHRKRRPRTPKLGKHTSWELNV</sequence>
<evidence type="ECO:0000313" key="3">
    <source>
        <dbReference type="Proteomes" id="UP000324222"/>
    </source>
</evidence>
<feature type="compositionally biased region" description="Basic residues" evidence="1">
    <location>
        <begin position="71"/>
        <end position="84"/>
    </location>
</feature>